<protein>
    <recommendedName>
        <fullName evidence="3">USP domain-containing protein</fullName>
    </recommendedName>
</protein>
<dbReference type="InterPro" id="IPR038765">
    <property type="entry name" value="Papain-like_cys_pep_sf"/>
</dbReference>
<dbReference type="GO" id="GO:0005634">
    <property type="term" value="C:nucleus"/>
    <property type="evidence" value="ECO:0007669"/>
    <property type="project" value="TreeGrafter"/>
</dbReference>
<accession>A0A6B2KWA6</accession>
<dbReference type="GO" id="GO:0004843">
    <property type="term" value="F:cysteine-type deubiquitinase activity"/>
    <property type="evidence" value="ECO:0007669"/>
    <property type="project" value="InterPro"/>
</dbReference>
<dbReference type="PANTHER" id="PTHR24006">
    <property type="entry name" value="UBIQUITIN CARBOXYL-TERMINAL HYDROLASE"/>
    <property type="match status" value="1"/>
</dbReference>
<dbReference type="InterPro" id="IPR018200">
    <property type="entry name" value="USP_CS"/>
</dbReference>
<dbReference type="InterPro" id="IPR028889">
    <property type="entry name" value="USP"/>
</dbReference>
<dbReference type="InterPro" id="IPR001394">
    <property type="entry name" value="Peptidase_C19_UCH"/>
</dbReference>
<evidence type="ECO:0000313" key="4">
    <source>
        <dbReference type="EMBL" id="NDV29006.1"/>
    </source>
</evidence>
<dbReference type="PROSITE" id="PS00972">
    <property type="entry name" value="USP_1"/>
    <property type="match status" value="1"/>
</dbReference>
<dbReference type="PROSITE" id="PS00973">
    <property type="entry name" value="USP_2"/>
    <property type="match status" value="1"/>
</dbReference>
<dbReference type="SUPFAM" id="SSF54001">
    <property type="entry name" value="Cysteine proteinases"/>
    <property type="match status" value="1"/>
</dbReference>
<dbReference type="Gene3D" id="3.90.70.10">
    <property type="entry name" value="Cysteine proteinases"/>
    <property type="match status" value="1"/>
</dbReference>
<dbReference type="GO" id="GO:0016579">
    <property type="term" value="P:protein deubiquitination"/>
    <property type="evidence" value="ECO:0007669"/>
    <property type="project" value="InterPro"/>
</dbReference>
<keyword evidence="1" id="KW-0175">Coiled coil</keyword>
<feature type="coiled-coil region" evidence="1">
    <location>
        <begin position="1474"/>
        <end position="1501"/>
    </location>
</feature>
<feature type="domain" description="USP" evidence="3">
    <location>
        <begin position="45"/>
        <end position="375"/>
    </location>
</feature>
<dbReference type="EMBL" id="GIBP01000037">
    <property type="protein sequence ID" value="NDV29006.1"/>
    <property type="molecule type" value="Transcribed_RNA"/>
</dbReference>
<dbReference type="GO" id="GO:0005829">
    <property type="term" value="C:cytosol"/>
    <property type="evidence" value="ECO:0007669"/>
    <property type="project" value="TreeGrafter"/>
</dbReference>
<name>A0A6B2KWA6_9EUKA</name>
<sequence length="1531" mass="176582">MEMVKNSPPNLQLLCGLLIHYHAKQSFKKQWQYSPLAYEKSNGFVGLKNLGATCYMNSLVQQFFMVPQFRYKLLSLEDKSPDFSDSVLYQLQSIFSYLQESEKKYYDTKNFCKAYKVDGEPMKIFEQMDVDEFFANLLDKLDSYLKNTPEAKLIQDFFGISIVNQIISKECDHSSERAEVSFNLQLEVKNKKKLQESLDLFVQGDMLDGDNKYFCGKCNSKVDALKRCCIGSLPNYLFIHLKRFEFDFDLMRRAKVNQYCEFPTKLNLEPYTVEGLARKEKAEPTEPKYPLSHYDYDLTGILVHNGTTESGHYYSFIKDSQSNQWFQFNDTQITPFDANDIPDQCFGGVETQRVGRTTRTVQKTYNAYLLIYERSCPEKPVVENPIPIARQSSIVPKELYNQVWDKNMKFSMDKHLFDGDYFSFVKDLLSYNYNQNLQTKVPPIQSLIGNWTSGTELPEIGLDPLFCTIQLGTRFLIQTLSHSYDKRSLPDVIGLLKNLYGTHYPACQWLYCTLRKDPQWIKELFFNCNVPETREQFCKLIIHIGSLLDPLENSSYSEIIEEEMVDEANEKMEEEEAEEEVAKKTALGLLRGKLDSKFMVVGFIETLLKMVFEAKNYWRNYSHFWLLFKEFVGVSVPLKQYMLSNGYLLFFYHLVMGEDSKFAPKKAKDTGKTKEKIAQERTALFNMKHLVGAIVEIIRSVNIKRNTESPSPNQAVGDILHLPEQEEELLLSRSFITKAIFCDYSTESMSIYASHICWENKEHSIMILDLICDTIDKENTDKFPPYFNVLKTVLSMQDSLQNERISYGLQRLLEVIDKNLNHKPTLISCINFFAEYVLVNSLVRDFVLFHIDLCVGKWLLFTEKEGDGNVRMAAELLILELVPENLGYIIPTKTPTYPSSMKSLAQKKPPLPVKPLPLPPNQNVPLPPTPAGPSGPTNPVGYLELPVEAKSRLNIVLHSLLRSLESITSYSAPIYENPNISSVYDLDTANYRLVPLFRLLQWATVSSAEQDAILQGDHKKNFLQLGVLMNDAKIDYDLNKMEYFKYWDKLLENNSQVQALFAEDTECRNLLFQNYIKAGNSKIQLSYNNFSLEPYFKMFLKLLTNSNTFRKEMMDHGNFAWSLRYMYIEGKEMPNLAVILSEIIEQTFNYPELKLAWPTLWIKDLQQSRTVAWVPCFTLLARILKDQANQQRFCKIQGIYCLSESFKRPSSVQWSLDELEIISRVSALALTWGTVQPLDEPSKELKKAISITHLDNIFSRLSSYVSVLKVEHIQAGKSIVEFIDVLLKFDKPSYFKKTLDVLTNSFTSPVQFHPKNILKDEWRQLLIQFASNLCTIAIAEKDPRFKLVQSVVLESLMHPIDIIIAVVKDLEKLKGVVETINIPEYSQSFNSIINDFLPKLLFKHHTHLDLEPIYTFAYKYFPTITPTAASILLTTASNTIDSIPLETAQAGDLLRFSAYLNILFLEQNIKKKLIETKGNTIKRLQERVLSLNQQKDVEMENAEGTTPQAPQLPQPTPLLTTILQIVQEWFQ</sequence>
<dbReference type="CDD" id="cd02659">
    <property type="entry name" value="peptidase_C19C"/>
    <property type="match status" value="1"/>
</dbReference>
<dbReference type="InterPro" id="IPR050164">
    <property type="entry name" value="Peptidase_C19"/>
</dbReference>
<feature type="compositionally biased region" description="Pro residues" evidence="2">
    <location>
        <begin position="916"/>
        <end position="933"/>
    </location>
</feature>
<evidence type="ECO:0000256" key="1">
    <source>
        <dbReference type="SAM" id="Coils"/>
    </source>
</evidence>
<dbReference type="PANTHER" id="PTHR24006:SF910">
    <property type="entry name" value="UBIQUITINYL HYDROLASE 1"/>
    <property type="match status" value="1"/>
</dbReference>
<dbReference type="Pfam" id="PF00443">
    <property type="entry name" value="UCH"/>
    <property type="match status" value="1"/>
</dbReference>
<evidence type="ECO:0000256" key="2">
    <source>
        <dbReference type="SAM" id="MobiDB-lite"/>
    </source>
</evidence>
<feature type="region of interest" description="Disordered" evidence="2">
    <location>
        <begin position="916"/>
        <end position="936"/>
    </location>
</feature>
<proteinExistence type="predicted"/>
<dbReference type="FunFam" id="3.90.70.10:FF:000022">
    <property type="entry name" value="Ubiquitin carboxyl-terminal hydrolase 24"/>
    <property type="match status" value="1"/>
</dbReference>
<feature type="coiled-coil region" evidence="1">
    <location>
        <begin position="558"/>
        <end position="585"/>
    </location>
</feature>
<evidence type="ECO:0000259" key="3">
    <source>
        <dbReference type="PROSITE" id="PS50235"/>
    </source>
</evidence>
<organism evidence="4">
    <name type="scientific">Arcella intermedia</name>
    <dbReference type="NCBI Taxonomy" id="1963864"/>
    <lineage>
        <taxon>Eukaryota</taxon>
        <taxon>Amoebozoa</taxon>
        <taxon>Tubulinea</taxon>
        <taxon>Elardia</taxon>
        <taxon>Arcellinida</taxon>
        <taxon>Sphaerothecina</taxon>
        <taxon>Arcellidae</taxon>
        <taxon>Arcella</taxon>
    </lineage>
</organism>
<reference evidence="4" key="1">
    <citation type="journal article" date="2020" name="J. Eukaryot. Microbiol.">
        <title>De novo Sequencing, Assembly and Annotation of the Transcriptome for the Free-Living Testate Amoeba Arcella intermedia.</title>
        <authorList>
            <person name="Ribeiro G.M."/>
            <person name="Porfirio-Sousa A.L."/>
            <person name="Maurer-Alcala X.X."/>
            <person name="Katz L.A."/>
            <person name="Lahr D.J.G."/>
        </authorList>
    </citation>
    <scope>NUCLEOTIDE SEQUENCE</scope>
</reference>
<dbReference type="PROSITE" id="PS50235">
    <property type="entry name" value="USP_3"/>
    <property type="match status" value="1"/>
</dbReference>